<protein>
    <recommendedName>
        <fullName evidence="9">PLAC domain-containing protein</fullName>
    </recommendedName>
</protein>
<evidence type="ECO:0000256" key="7">
    <source>
        <dbReference type="ARBA" id="ARBA00023180"/>
    </source>
</evidence>
<dbReference type="Pfam" id="PF05986">
    <property type="entry name" value="ADAMTS_spacer1"/>
    <property type="match status" value="1"/>
</dbReference>
<dbReference type="Proteomes" id="UP001219934">
    <property type="component" value="Unassembled WGS sequence"/>
</dbReference>
<dbReference type="PROSITE" id="PS50092">
    <property type="entry name" value="TSP1"/>
    <property type="match status" value="3"/>
</dbReference>
<dbReference type="FunFam" id="2.20.100.10:FF:000011">
    <property type="entry name" value="A disintegrin and metalloproteinase with thrombospondin motifs 3"/>
    <property type="match status" value="1"/>
</dbReference>
<feature type="region of interest" description="Disordered" evidence="8">
    <location>
        <begin position="331"/>
        <end position="358"/>
    </location>
</feature>
<evidence type="ECO:0000256" key="8">
    <source>
        <dbReference type="SAM" id="MobiDB-lite"/>
    </source>
</evidence>
<organism evidence="10 11">
    <name type="scientific">Pogonophryne albipinna</name>
    <dbReference type="NCBI Taxonomy" id="1090488"/>
    <lineage>
        <taxon>Eukaryota</taxon>
        <taxon>Metazoa</taxon>
        <taxon>Chordata</taxon>
        <taxon>Craniata</taxon>
        <taxon>Vertebrata</taxon>
        <taxon>Euteleostomi</taxon>
        <taxon>Actinopterygii</taxon>
        <taxon>Neopterygii</taxon>
        <taxon>Teleostei</taxon>
        <taxon>Neoteleostei</taxon>
        <taxon>Acanthomorphata</taxon>
        <taxon>Eupercaria</taxon>
        <taxon>Perciformes</taxon>
        <taxon>Notothenioidei</taxon>
        <taxon>Pogonophryne</taxon>
    </lineage>
</organism>
<keyword evidence="5" id="KW-0677">Repeat</keyword>
<evidence type="ECO:0000256" key="2">
    <source>
        <dbReference type="ARBA" id="ARBA00022525"/>
    </source>
</evidence>
<dbReference type="SUPFAM" id="SSF82895">
    <property type="entry name" value="TSP-1 type 1 repeat"/>
    <property type="match status" value="3"/>
</dbReference>
<keyword evidence="6" id="KW-1015">Disulfide bond</keyword>
<reference evidence="10" key="1">
    <citation type="submission" date="2022-11" db="EMBL/GenBank/DDBJ databases">
        <title>Chromosome-level genome of Pogonophryne albipinna.</title>
        <authorList>
            <person name="Jo E."/>
        </authorList>
    </citation>
    <scope>NUCLEOTIDE SEQUENCE</scope>
    <source>
        <strain evidence="10">SGF0006</strain>
        <tissue evidence="10">Muscle</tissue>
    </source>
</reference>
<evidence type="ECO:0000256" key="6">
    <source>
        <dbReference type="ARBA" id="ARBA00023157"/>
    </source>
</evidence>
<dbReference type="PROSITE" id="PS50900">
    <property type="entry name" value="PLAC"/>
    <property type="match status" value="1"/>
</dbReference>
<dbReference type="InterPro" id="IPR036383">
    <property type="entry name" value="TSP1_rpt_sf"/>
</dbReference>
<proteinExistence type="predicted"/>
<keyword evidence="3" id="KW-0272">Extracellular matrix</keyword>
<dbReference type="Gene3D" id="2.60.120.830">
    <property type="match status" value="1"/>
</dbReference>
<evidence type="ECO:0000313" key="10">
    <source>
        <dbReference type="EMBL" id="KAJ4942477.1"/>
    </source>
</evidence>
<dbReference type="GO" id="GO:0030198">
    <property type="term" value="P:extracellular matrix organization"/>
    <property type="evidence" value="ECO:0007669"/>
    <property type="project" value="TreeGrafter"/>
</dbReference>
<dbReference type="Pfam" id="PF19030">
    <property type="entry name" value="TSP1_ADAMTS"/>
    <property type="match status" value="3"/>
</dbReference>
<evidence type="ECO:0000256" key="1">
    <source>
        <dbReference type="ARBA" id="ARBA00004498"/>
    </source>
</evidence>
<dbReference type="InterPro" id="IPR010294">
    <property type="entry name" value="ADAMTS_spacer1"/>
</dbReference>
<dbReference type="PANTHER" id="PTHR13723:SF158">
    <property type="entry name" value="A DISINTEGRIN AND METALLOPROTEINASE WITH THROMBOSPONDIN MOTIFS 3"/>
    <property type="match status" value="1"/>
</dbReference>
<dbReference type="GO" id="GO:0006508">
    <property type="term" value="P:proteolysis"/>
    <property type="evidence" value="ECO:0007669"/>
    <property type="project" value="TreeGrafter"/>
</dbReference>
<dbReference type="GO" id="GO:0031012">
    <property type="term" value="C:extracellular matrix"/>
    <property type="evidence" value="ECO:0007669"/>
    <property type="project" value="TreeGrafter"/>
</dbReference>
<dbReference type="AlphaFoldDB" id="A0AAD6BEJ4"/>
<dbReference type="InterPro" id="IPR050439">
    <property type="entry name" value="ADAMTS_ADAMTS-like"/>
</dbReference>
<evidence type="ECO:0000256" key="5">
    <source>
        <dbReference type="ARBA" id="ARBA00022737"/>
    </source>
</evidence>
<sequence length="422" mass="46750">MIAAIKNQATGHYILNGKGEEVKSRSFIDLGVEWHYVIEDEVETLHTDGPLHDPVVVLIVPKDNETRSTLMYKYIIHEDSVPVNNNNVIQEETFEWALKSWSPCSKPCAGGFQYTKYGCRKKGDTKMVHRGYCDASKKPKPIRRMCNLQDCTQPQWISEEWEHCTKTCGSLGFQIRTVRCVQFLHEGTNRSVHSKYCSGEKPESRRPCNRVSCPAQWRNGAWSECSVTCGEGLERRLVSCRIGDQCNGERPENVRTCRPGPCHDEPCNGDKSIFCQMEVLARYCSIPGYNKLCCDSCTRRGGALFPEAAETEDHVRFGSASQLLETLTASAAANGTRRGKQGPVKGSSASVNAVKHATTPAQLKKTLSKIATTARRVPPHMALTGRKLSAMAPSPLADSTQGQRSGSVTDSGWPTAYSEVER</sequence>
<comment type="subcellular location">
    <subcellularLocation>
        <location evidence="1">Secreted</location>
        <location evidence="1">Extracellular space</location>
        <location evidence="1">Extracellular matrix</location>
    </subcellularLocation>
</comment>
<evidence type="ECO:0000259" key="9">
    <source>
        <dbReference type="PROSITE" id="PS50900"/>
    </source>
</evidence>
<dbReference type="EMBL" id="JAPTMU010000006">
    <property type="protein sequence ID" value="KAJ4942477.1"/>
    <property type="molecule type" value="Genomic_DNA"/>
</dbReference>
<evidence type="ECO:0000313" key="11">
    <source>
        <dbReference type="Proteomes" id="UP001219934"/>
    </source>
</evidence>
<keyword evidence="7" id="KW-0325">Glycoprotein</keyword>
<feature type="compositionally biased region" description="Polar residues" evidence="8">
    <location>
        <begin position="397"/>
        <end position="412"/>
    </location>
</feature>
<evidence type="ECO:0000256" key="4">
    <source>
        <dbReference type="ARBA" id="ARBA00022729"/>
    </source>
</evidence>
<gene>
    <name evidence="10" type="ORF">JOQ06_012343</name>
</gene>
<name>A0AAD6BEJ4_9TELE</name>
<dbReference type="InterPro" id="IPR000884">
    <property type="entry name" value="TSP1_rpt"/>
</dbReference>
<dbReference type="SMART" id="SM00209">
    <property type="entry name" value="TSP1"/>
    <property type="match status" value="3"/>
</dbReference>
<evidence type="ECO:0000256" key="3">
    <source>
        <dbReference type="ARBA" id="ARBA00022530"/>
    </source>
</evidence>
<keyword evidence="4" id="KW-0732">Signal</keyword>
<feature type="domain" description="PLAC" evidence="9">
    <location>
        <begin position="258"/>
        <end position="301"/>
    </location>
</feature>
<dbReference type="Gene3D" id="2.20.100.10">
    <property type="entry name" value="Thrombospondin type-1 (TSP1) repeat"/>
    <property type="match status" value="3"/>
</dbReference>
<accession>A0AAD6BEJ4</accession>
<dbReference type="InterPro" id="IPR010909">
    <property type="entry name" value="PLAC"/>
</dbReference>
<feature type="region of interest" description="Disordered" evidence="8">
    <location>
        <begin position="383"/>
        <end position="422"/>
    </location>
</feature>
<dbReference type="PANTHER" id="PTHR13723">
    <property type="entry name" value="ADAMTS A DISINTEGRIN AND METALLOPROTEASE WITH THROMBOSPONDIN MOTIFS PROTEASE"/>
    <property type="match status" value="1"/>
</dbReference>
<keyword evidence="11" id="KW-1185">Reference proteome</keyword>
<keyword evidence="2" id="KW-0964">Secreted</keyword>
<dbReference type="GO" id="GO:0004222">
    <property type="term" value="F:metalloendopeptidase activity"/>
    <property type="evidence" value="ECO:0007669"/>
    <property type="project" value="TreeGrafter"/>
</dbReference>
<comment type="caution">
    <text evidence="10">The sequence shown here is derived from an EMBL/GenBank/DDBJ whole genome shotgun (WGS) entry which is preliminary data.</text>
</comment>